<reference evidence="2 3" key="1">
    <citation type="submission" date="2023-01" db="EMBL/GenBank/DDBJ databases">
        <title>Analysis of 21 Apiospora genomes using comparative genomics revels a genus with tremendous synthesis potential of carbohydrate active enzymes and secondary metabolites.</title>
        <authorList>
            <person name="Sorensen T."/>
        </authorList>
    </citation>
    <scope>NUCLEOTIDE SEQUENCE [LARGE SCALE GENOMIC DNA]</scope>
    <source>
        <strain evidence="2 3">CBS 114990</strain>
    </source>
</reference>
<evidence type="ECO:0000313" key="3">
    <source>
        <dbReference type="Proteomes" id="UP001433268"/>
    </source>
</evidence>
<name>A0ABR1WAN5_9PEZI</name>
<feature type="compositionally biased region" description="Basic residues" evidence="1">
    <location>
        <begin position="1"/>
        <end position="12"/>
    </location>
</feature>
<comment type="caution">
    <text evidence="2">The sequence shown here is derived from an EMBL/GenBank/DDBJ whole genome shotgun (WGS) entry which is preliminary data.</text>
</comment>
<dbReference type="RefSeq" id="XP_066668026.1">
    <property type="nucleotide sequence ID" value="XM_066812684.1"/>
</dbReference>
<feature type="region of interest" description="Disordered" evidence="1">
    <location>
        <begin position="1"/>
        <end position="49"/>
    </location>
</feature>
<organism evidence="2 3">
    <name type="scientific">Apiospora hydei</name>
    <dbReference type="NCBI Taxonomy" id="1337664"/>
    <lineage>
        <taxon>Eukaryota</taxon>
        <taxon>Fungi</taxon>
        <taxon>Dikarya</taxon>
        <taxon>Ascomycota</taxon>
        <taxon>Pezizomycotina</taxon>
        <taxon>Sordariomycetes</taxon>
        <taxon>Xylariomycetidae</taxon>
        <taxon>Amphisphaeriales</taxon>
        <taxon>Apiosporaceae</taxon>
        <taxon>Apiospora</taxon>
    </lineage>
</organism>
<evidence type="ECO:0000256" key="1">
    <source>
        <dbReference type="SAM" id="MobiDB-lite"/>
    </source>
</evidence>
<dbReference type="EMBL" id="JAQQWN010000006">
    <property type="protein sequence ID" value="KAK8080551.1"/>
    <property type="molecule type" value="Genomic_DNA"/>
</dbReference>
<dbReference type="Proteomes" id="UP001433268">
    <property type="component" value="Unassembled WGS sequence"/>
</dbReference>
<accession>A0ABR1WAN5</accession>
<sequence>MSQPAKKKKGVKRKYEAGLPTEGKSSARSRAEDGKDQPGQYQPGRDVPLNELVPRLKIARIAIDHSQSQRNDHHPRLANAGCPRPSNFAVSLNAMNRLQERWGDQITPRSMVSALLWEQACLEYPDIATVVNFDGWNVFEDTEKKFKEEEQKWKPSIAVDGDVSQFGYFDLMMQMRQAEYVFWPYQFRYGRSRARWVLIVMRVEATELSTNEYDRYASDIAIIDPVGTSKHIRTEGIKGRLPALLQHAHIRVDDKSWLDDAFEVGELPKDERWSSGHICYLYAREFFRRLRCFDTAAKRGRYLASFWKPFEEAYLSELARKLMLSACAHRAIEKSEYYGRLAIEFPGFAKSPAAYNYQPRDMDCRGKDEMKFDRSEAAANPSDIIMKRADKIGNWSIHLDADQRWEGKWTYVRAPGASPTADLTRDEARYRALTIDSNDPDL</sequence>
<protein>
    <submittedName>
        <fullName evidence="2">Uncharacterized protein</fullName>
    </submittedName>
</protein>
<dbReference type="GeneID" id="92045744"/>
<keyword evidence="3" id="KW-1185">Reference proteome</keyword>
<feature type="region of interest" description="Disordered" evidence="1">
    <location>
        <begin position="64"/>
        <end position="83"/>
    </location>
</feature>
<evidence type="ECO:0000313" key="2">
    <source>
        <dbReference type="EMBL" id="KAK8080551.1"/>
    </source>
</evidence>
<proteinExistence type="predicted"/>
<gene>
    <name evidence="2" type="ORF">PG997_008369</name>
</gene>